<sequence length="242" mass="26641">MFSALIFNHLFTIRSPFQCSPKPCLTEPHSATPSSTTQLEISGAQSQADLAYPPTSINNAHHCTPPSYRSASDTESAPIAEYQEWPFQGFLKRATIGNQITYNLGFSLSHIPEHLSLSLHSEVSSTSSRESSVEATVSRRAATSRKPGKEVTKNQESLLAKLVYDDKGRDRTALPKLYAAVTEGELLHEARGKASEAGSEAWCKGRWRVNKDSSLLDVCGCVDAKMFVATEWDRIGKTIFME</sequence>
<dbReference type="EMBL" id="MU251700">
    <property type="protein sequence ID" value="KAG9230121.1"/>
    <property type="molecule type" value="Genomic_DNA"/>
</dbReference>
<reference evidence="2" key="1">
    <citation type="journal article" date="2021" name="IMA Fungus">
        <title>Genomic characterization of three marine fungi, including Emericellopsis atlantica sp. nov. with signatures of a generalist lifestyle and marine biomass degradation.</title>
        <authorList>
            <person name="Hagestad O.C."/>
            <person name="Hou L."/>
            <person name="Andersen J.H."/>
            <person name="Hansen E.H."/>
            <person name="Altermark B."/>
            <person name="Li C."/>
            <person name="Kuhnert E."/>
            <person name="Cox R.J."/>
            <person name="Crous P.W."/>
            <person name="Spatafora J.W."/>
            <person name="Lail K."/>
            <person name="Amirebrahimi M."/>
            <person name="Lipzen A."/>
            <person name="Pangilinan J."/>
            <person name="Andreopoulos W."/>
            <person name="Hayes R.D."/>
            <person name="Ng V."/>
            <person name="Grigoriev I.V."/>
            <person name="Jackson S.A."/>
            <person name="Sutton T.D.S."/>
            <person name="Dobson A.D.W."/>
            <person name="Rama T."/>
        </authorList>
    </citation>
    <scope>NUCLEOTIDE SEQUENCE</scope>
    <source>
        <strain evidence="2">TRa018bII</strain>
    </source>
</reference>
<gene>
    <name evidence="2" type="ORF">BJ875DRAFT_488285</name>
</gene>
<feature type="compositionally biased region" description="Polar residues" evidence="1">
    <location>
        <begin position="55"/>
        <end position="75"/>
    </location>
</feature>
<evidence type="ECO:0000256" key="1">
    <source>
        <dbReference type="SAM" id="MobiDB-lite"/>
    </source>
</evidence>
<keyword evidence="3" id="KW-1185">Reference proteome</keyword>
<feature type="region of interest" description="Disordered" evidence="1">
    <location>
        <begin position="123"/>
        <end position="153"/>
    </location>
</feature>
<name>A0A9P7YAJ6_9HELO</name>
<dbReference type="OrthoDB" id="3561910at2759"/>
<dbReference type="Proteomes" id="UP000824998">
    <property type="component" value="Unassembled WGS sequence"/>
</dbReference>
<organism evidence="2 3">
    <name type="scientific">Amylocarpus encephaloides</name>
    <dbReference type="NCBI Taxonomy" id="45428"/>
    <lineage>
        <taxon>Eukaryota</taxon>
        <taxon>Fungi</taxon>
        <taxon>Dikarya</taxon>
        <taxon>Ascomycota</taxon>
        <taxon>Pezizomycotina</taxon>
        <taxon>Leotiomycetes</taxon>
        <taxon>Helotiales</taxon>
        <taxon>Helotiales incertae sedis</taxon>
        <taxon>Amylocarpus</taxon>
    </lineage>
</organism>
<feature type="region of interest" description="Disordered" evidence="1">
    <location>
        <begin position="50"/>
        <end position="75"/>
    </location>
</feature>
<comment type="caution">
    <text evidence="2">The sequence shown here is derived from an EMBL/GenBank/DDBJ whole genome shotgun (WGS) entry which is preliminary data.</text>
</comment>
<protein>
    <submittedName>
        <fullName evidence="2">Uncharacterized protein</fullName>
    </submittedName>
</protein>
<dbReference type="AlphaFoldDB" id="A0A9P7YAJ6"/>
<feature type="compositionally biased region" description="Low complexity" evidence="1">
    <location>
        <begin position="123"/>
        <end position="140"/>
    </location>
</feature>
<accession>A0A9P7YAJ6</accession>
<evidence type="ECO:0000313" key="3">
    <source>
        <dbReference type="Proteomes" id="UP000824998"/>
    </source>
</evidence>
<proteinExistence type="predicted"/>
<evidence type="ECO:0000313" key="2">
    <source>
        <dbReference type="EMBL" id="KAG9230121.1"/>
    </source>
</evidence>